<keyword evidence="9 12" id="KW-1133">Transmembrane helix</keyword>
<dbReference type="Gene3D" id="3.30.565.10">
    <property type="entry name" value="Histidine kinase-like ATPase, C-terminal domain"/>
    <property type="match status" value="1"/>
</dbReference>
<keyword evidence="8" id="KW-0418">Kinase</keyword>
<dbReference type="PROSITE" id="PS50110">
    <property type="entry name" value="RESPONSE_REGULATORY"/>
    <property type="match status" value="1"/>
</dbReference>
<dbReference type="SMART" id="SM00388">
    <property type="entry name" value="HisKA"/>
    <property type="match status" value="1"/>
</dbReference>
<dbReference type="CDD" id="cd00082">
    <property type="entry name" value="HisKA"/>
    <property type="match status" value="1"/>
</dbReference>
<feature type="transmembrane region" description="Helical" evidence="12">
    <location>
        <begin position="199"/>
        <end position="218"/>
    </location>
</feature>
<dbReference type="InterPro" id="IPR007895">
    <property type="entry name" value="MASE1"/>
</dbReference>
<dbReference type="EMBL" id="JAWXXV010000001">
    <property type="protein sequence ID" value="MDX5983906.1"/>
    <property type="molecule type" value="Genomic_DNA"/>
</dbReference>
<dbReference type="SMART" id="SM00091">
    <property type="entry name" value="PAS"/>
    <property type="match status" value="4"/>
</dbReference>
<dbReference type="SUPFAM" id="SSF52172">
    <property type="entry name" value="CheY-like"/>
    <property type="match status" value="1"/>
</dbReference>
<feature type="modified residue" description="4-aspartylphosphate" evidence="11">
    <location>
        <position position="1128"/>
    </location>
</feature>
<evidence type="ECO:0000259" key="15">
    <source>
        <dbReference type="PROSITE" id="PS50112"/>
    </source>
</evidence>
<feature type="transmembrane region" description="Helical" evidence="12">
    <location>
        <begin position="248"/>
        <end position="267"/>
    </location>
</feature>
<dbReference type="InterPro" id="IPR036890">
    <property type="entry name" value="HATPase_C_sf"/>
</dbReference>
<keyword evidence="5 11" id="KW-0597">Phosphoprotein</keyword>
<keyword evidence="4" id="KW-1003">Cell membrane</keyword>
<dbReference type="SUPFAM" id="SSF47226">
    <property type="entry name" value="Histidine-containing phosphotransfer domain, HPT domain"/>
    <property type="match status" value="1"/>
</dbReference>
<feature type="transmembrane region" description="Helical" evidence="12">
    <location>
        <begin position="163"/>
        <end position="187"/>
    </location>
</feature>
<accession>A0ABU4PIA1</accession>
<dbReference type="InterPro" id="IPR013656">
    <property type="entry name" value="PAS_4"/>
</dbReference>
<dbReference type="PROSITE" id="PS50113">
    <property type="entry name" value="PAC"/>
    <property type="match status" value="4"/>
</dbReference>
<dbReference type="Proteomes" id="UP001279660">
    <property type="component" value="Unassembled WGS sequence"/>
</dbReference>
<dbReference type="SUPFAM" id="SSF47384">
    <property type="entry name" value="Homodimeric domain of signal transducing histidine kinase"/>
    <property type="match status" value="1"/>
</dbReference>
<gene>
    <name evidence="17" type="ORF">SIL82_06510</name>
</gene>
<dbReference type="InterPro" id="IPR001610">
    <property type="entry name" value="PAC"/>
</dbReference>
<dbReference type="InterPro" id="IPR000700">
    <property type="entry name" value="PAS-assoc_C"/>
</dbReference>
<evidence type="ECO:0000256" key="3">
    <source>
        <dbReference type="ARBA" id="ARBA00012438"/>
    </source>
</evidence>
<evidence type="ECO:0000256" key="4">
    <source>
        <dbReference type="ARBA" id="ARBA00022475"/>
    </source>
</evidence>
<evidence type="ECO:0000256" key="9">
    <source>
        <dbReference type="ARBA" id="ARBA00022989"/>
    </source>
</evidence>
<feature type="domain" description="PAC" evidence="16">
    <location>
        <begin position="634"/>
        <end position="687"/>
    </location>
</feature>
<evidence type="ECO:0000313" key="18">
    <source>
        <dbReference type="Proteomes" id="UP001279660"/>
    </source>
</evidence>
<dbReference type="Gene3D" id="3.40.50.2300">
    <property type="match status" value="1"/>
</dbReference>
<proteinExistence type="predicted"/>
<dbReference type="Gene3D" id="3.30.450.20">
    <property type="entry name" value="PAS domain"/>
    <property type="match status" value="4"/>
</dbReference>
<keyword evidence="6" id="KW-0808">Transferase</keyword>
<evidence type="ECO:0000256" key="5">
    <source>
        <dbReference type="ARBA" id="ARBA00022553"/>
    </source>
</evidence>
<dbReference type="Pfam" id="PF05231">
    <property type="entry name" value="MASE1"/>
    <property type="match status" value="1"/>
</dbReference>
<dbReference type="Pfam" id="PF00989">
    <property type="entry name" value="PAS"/>
    <property type="match status" value="1"/>
</dbReference>
<evidence type="ECO:0000259" key="14">
    <source>
        <dbReference type="PROSITE" id="PS50110"/>
    </source>
</evidence>
<dbReference type="InterPro" id="IPR001789">
    <property type="entry name" value="Sig_transdc_resp-reg_receiver"/>
</dbReference>
<keyword evidence="7 12" id="KW-0812">Transmembrane</keyword>
<feature type="domain" description="PAS" evidence="15">
    <location>
        <begin position="311"/>
        <end position="381"/>
    </location>
</feature>
<evidence type="ECO:0000256" key="6">
    <source>
        <dbReference type="ARBA" id="ARBA00022679"/>
    </source>
</evidence>
<dbReference type="InterPro" id="IPR000014">
    <property type="entry name" value="PAS"/>
</dbReference>
<feature type="domain" description="PAS" evidence="15">
    <location>
        <begin position="688"/>
        <end position="758"/>
    </location>
</feature>
<dbReference type="InterPro" id="IPR035965">
    <property type="entry name" value="PAS-like_dom_sf"/>
</dbReference>
<dbReference type="CDD" id="cd00130">
    <property type="entry name" value="PAS"/>
    <property type="match status" value="4"/>
</dbReference>
<dbReference type="InterPro" id="IPR003661">
    <property type="entry name" value="HisK_dim/P_dom"/>
</dbReference>
<evidence type="ECO:0000313" key="17">
    <source>
        <dbReference type="EMBL" id="MDX5983906.1"/>
    </source>
</evidence>
<evidence type="ECO:0000256" key="11">
    <source>
        <dbReference type="PROSITE-ProRule" id="PRU00169"/>
    </source>
</evidence>
<feature type="domain" description="PAC" evidence="16">
    <location>
        <begin position="385"/>
        <end position="437"/>
    </location>
</feature>
<dbReference type="InterPro" id="IPR013767">
    <property type="entry name" value="PAS_fold"/>
</dbReference>
<dbReference type="Pfam" id="PF08448">
    <property type="entry name" value="PAS_4"/>
    <property type="match status" value="3"/>
</dbReference>
<evidence type="ECO:0000256" key="1">
    <source>
        <dbReference type="ARBA" id="ARBA00000085"/>
    </source>
</evidence>
<dbReference type="SUPFAM" id="SSF55785">
    <property type="entry name" value="PYP-like sensor domain (PAS domain)"/>
    <property type="match status" value="4"/>
</dbReference>
<feature type="domain" description="Response regulatory" evidence="14">
    <location>
        <begin position="1074"/>
        <end position="1196"/>
    </location>
</feature>
<feature type="transmembrane region" description="Helical" evidence="12">
    <location>
        <begin position="46"/>
        <end position="62"/>
    </location>
</feature>
<evidence type="ECO:0000256" key="12">
    <source>
        <dbReference type="SAM" id="Phobius"/>
    </source>
</evidence>
<dbReference type="SMART" id="SM00086">
    <property type="entry name" value="PAC"/>
    <property type="match status" value="4"/>
</dbReference>
<feature type="domain" description="PAS" evidence="15">
    <location>
        <begin position="438"/>
        <end position="492"/>
    </location>
</feature>
<feature type="transmembrane region" description="Helical" evidence="12">
    <location>
        <begin position="128"/>
        <end position="151"/>
    </location>
</feature>
<dbReference type="SUPFAM" id="SSF55874">
    <property type="entry name" value="ATPase domain of HSP90 chaperone/DNA topoisomerase II/histidine kinase"/>
    <property type="match status" value="1"/>
</dbReference>
<dbReference type="InterPro" id="IPR004358">
    <property type="entry name" value="Sig_transdc_His_kin-like_C"/>
</dbReference>
<dbReference type="RefSeq" id="WP_154651285.1">
    <property type="nucleotide sequence ID" value="NZ_JAWXXV010000001.1"/>
</dbReference>
<feature type="domain" description="PAC" evidence="16">
    <location>
        <begin position="505"/>
        <end position="562"/>
    </location>
</feature>
<keyword evidence="10 12" id="KW-0472">Membrane</keyword>
<feature type="domain" description="Histidine kinase" evidence="13">
    <location>
        <begin position="835"/>
        <end position="1051"/>
    </location>
</feature>
<comment type="caution">
    <text evidence="17">The sequence shown here is derived from an EMBL/GenBank/DDBJ whole genome shotgun (WGS) entry which is preliminary data.</text>
</comment>
<dbReference type="EC" id="2.7.13.3" evidence="3"/>
<feature type="transmembrane region" description="Helical" evidence="12">
    <location>
        <begin position="69"/>
        <end position="86"/>
    </location>
</feature>
<dbReference type="SMART" id="SM00387">
    <property type="entry name" value="HATPase_c"/>
    <property type="match status" value="1"/>
</dbReference>
<dbReference type="InterPro" id="IPR003594">
    <property type="entry name" value="HATPase_dom"/>
</dbReference>
<sequence>MDPITLPAYSPMVPVRRPHNAALALFAGLILLLAWGGVAISRGNGYIAPLWLANAVLAATILKSGWRNASYWVTTAFAALCLAAILNGDPPLFSPVLAAVNCAEAIGGSWLLLRWQKHVPDMADFRDLLRFALCCCGIAPALSGVVATFWLDPHDLLLGLSIWRYWFFADSLGMLIGGPIALVAIDTWSQRRSLKRERAWEIAAILSANAVVAAFVFFQPAYPMFFVSLPLIILASFRLGVPGAAAAITVVGIIGTVGTLSGLGPAYMIGGTLATRVHLLQLFLAACFGISLPFAAAIAGRERIRLELKRSRDFSETLVSSMQEIVFRTDAERRWIFLNPAWETITGYSVAQSLGRSTTEYLLPEDRAQGDVRFSKIISGEVTEATLRQRFFNAAGECRHIETMLRRLAEPDGSFAGTIGTIRDITETVATQYALTESEARFRRLAETAPVGIFRAGATGGLTYVNRAWADKVGLSMEDALGNGWMRALVDPTPFMEQPAWQDFKPGDVRIRDNAFHGADGRELWFQTVNSPEFDENGALTGFIGAIIDITEQRQSRIALAESKRLFETLADLSPAGIFRTDTEGRITYVNRAWMEFAGLSYEQSMGYGWSKAIHPDDLPRVSKTWNEAVQGAQKVRMDFRFLRDGVERWVEVLAVNEYDSDGKRIGFLGVDIDITERKAAEAALAASEEQLRLLAENATDAVFRLSLDGVCLYASPSFRHMLGIDPQRLIGQKILVRFHAEDADAVMATHRALAAGEMERSVTTFRWESLEHKGKWFWLEANSGLVRDPETHQPLEIISSIRDITVRKQLEFDLDSARRHAEVAAQAKSSFLANMSHEIRTPMNGVLGFTDLLLAEDPRPDQQQKLQMIAESGAAMMRLLNDILDLSKIEAGHVTLAHDRVDLRHLARSCAKLILPIAMRSGLDLRTEIADDVPNMVIGDGLRLRQIILNLLGNAAKFTEHGAITLSVAMVDGDVAISVGDTGIGIAPDRQAAIFGEFVQEDSSTERRYGGTGLGLSISSKLAKLMQGSLSLFSAVGIGTTITLRVPLPAAPHTAPAIKPTPAATLPPVPGARVLVAEDHEVNQLLIKAMLTRLGYDPVIARGGIEAVAMVQDAATHGNPFGLVLMDMQMPDIDGLVATQRIRQGGIAPATLPIIALTANAYASDIEACRAAGMQDHLAKPVRLAALDHAVRRWAIPPAKAPTETPLPASADPDLIAQFEARVQRTFAAIDMALGESDGPTPDPKQAIDAVQEALHLLAGTAAFFGKAELGTIAADLDDQLGAGYHVGTAAFLQAARAHLRAAAAERV</sequence>
<organism evidence="17 18">
    <name type="scientific">Sphingomonas echinoides</name>
    <dbReference type="NCBI Taxonomy" id="59803"/>
    <lineage>
        <taxon>Bacteria</taxon>
        <taxon>Pseudomonadati</taxon>
        <taxon>Pseudomonadota</taxon>
        <taxon>Alphaproteobacteria</taxon>
        <taxon>Sphingomonadales</taxon>
        <taxon>Sphingomonadaceae</taxon>
        <taxon>Sphingomonas</taxon>
    </lineage>
</organism>
<dbReference type="SMART" id="SM00448">
    <property type="entry name" value="REC"/>
    <property type="match status" value="1"/>
</dbReference>
<feature type="transmembrane region" description="Helical" evidence="12">
    <location>
        <begin position="279"/>
        <end position="300"/>
    </location>
</feature>
<feature type="domain" description="PAS" evidence="15">
    <location>
        <begin position="563"/>
        <end position="633"/>
    </location>
</feature>
<protein>
    <recommendedName>
        <fullName evidence="3">histidine kinase</fullName>
        <ecNumber evidence="3">2.7.13.3</ecNumber>
    </recommendedName>
</protein>
<reference evidence="17 18" key="1">
    <citation type="submission" date="2023-11" db="EMBL/GenBank/DDBJ databases">
        <title>MicrobeMod: A computational toolkit for identifying prokaryotic methylation and restriction-modification with nanopore sequencing.</title>
        <authorList>
            <person name="Crits-Christoph A."/>
            <person name="Kang S.C."/>
            <person name="Lee H."/>
            <person name="Ostrov N."/>
        </authorList>
    </citation>
    <scope>NUCLEOTIDE SEQUENCE [LARGE SCALE GENOMIC DNA]</scope>
    <source>
        <strain evidence="17 18">ATCC 14820</strain>
    </source>
</reference>
<dbReference type="PROSITE" id="PS50109">
    <property type="entry name" value="HIS_KIN"/>
    <property type="match status" value="1"/>
</dbReference>
<feature type="transmembrane region" description="Helical" evidence="12">
    <location>
        <begin position="21"/>
        <end position="40"/>
    </location>
</feature>
<dbReference type="Gene3D" id="1.10.287.130">
    <property type="match status" value="1"/>
</dbReference>
<dbReference type="CDD" id="cd17546">
    <property type="entry name" value="REC_hyHK_CKI1_RcsC-like"/>
    <property type="match status" value="1"/>
</dbReference>
<comment type="subcellular location">
    <subcellularLocation>
        <location evidence="2">Cell membrane</location>
        <topology evidence="2">Multi-pass membrane protein</topology>
    </subcellularLocation>
</comment>
<dbReference type="PANTHER" id="PTHR43047:SF78">
    <property type="entry name" value="SENSORY_REGULATORY PROTEIN RPFC"/>
    <property type="match status" value="1"/>
</dbReference>
<dbReference type="Pfam" id="PF02518">
    <property type="entry name" value="HATPase_c"/>
    <property type="match status" value="1"/>
</dbReference>
<evidence type="ECO:0000259" key="13">
    <source>
        <dbReference type="PROSITE" id="PS50109"/>
    </source>
</evidence>
<feature type="transmembrane region" description="Helical" evidence="12">
    <location>
        <begin position="92"/>
        <end position="113"/>
    </location>
</feature>
<dbReference type="InterPro" id="IPR005467">
    <property type="entry name" value="His_kinase_dom"/>
</dbReference>
<dbReference type="PRINTS" id="PR00344">
    <property type="entry name" value="BCTRLSENSOR"/>
</dbReference>
<name>A0ABU4PIA1_9SPHN</name>
<evidence type="ECO:0000256" key="7">
    <source>
        <dbReference type="ARBA" id="ARBA00022692"/>
    </source>
</evidence>
<dbReference type="InterPro" id="IPR011006">
    <property type="entry name" value="CheY-like_superfamily"/>
</dbReference>
<evidence type="ECO:0000256" key="8">
    <source>
        <dbReference type="ARBA" id="ARBA00022777"/>
    </source>
</evidence>
<comment type="catalytic activity">
    <reaction evidence="1">
        <text>ATP + protein L-histidine = ADP + protein N-phospho-L-histidine.</text>
        <dbReference type="EC" id="2.7.13.3"/>
    </reaction>
</comment>
<evidence type="ECO:0000256" key="10">
    <source>
        <dbReference type="ARBA" id="ARBA00023136"/>
    </source>
</evidence>
<dbReference type="InterPro" id="IPR036641">
    <property type="entry name" value="HPT_dom_sf"/>
</dbReference>
<feature type="domain" description="PAC" evidence="16">
    <location>
        <begin position="764"/>
        <end position="817"/>
    </location>
</feature>
<dbReference type="CDD" id="cd16922">
    <property type="entry name" value="HATPase_EvgS-ArcB-TorS-like"/>
    <property type="match status" value="1"/>
</dbReference>
<dbReference type="PROSITE" id="PS50112">
    <property type="entry name" value="PAS"/>
    <property type="match status" value="4"/>
</dbReference>
<dbReference type="InterPro" id="IPR036097">
    <property type="entry name" value="HisK_dim/P_sf"/>
</dbReference>
<dbReference type="PANTHER" id="PTHR43047">
    <property type="entry name" value="TWO-COMPONENT HISTIDINE PROTEIN KINASE"/>
    <property type="match status" value="1"/>
</dbReference>
<evidence type="ECO:0000256" key="2">
    <source>
        <dbReference type="ARBA" id="ARBA00004651"/>
    </source>
</evidence>
<evidence type="ECO:0000259" key="16">
    <source>
        <dbReference type="PROSITE" id="PS50113"/>
    </source>
</evidence>
<keyword evidence="18" id="KW-1185">Reference proteome</keyword>
<dbReference type="Pfam" id="PF00512">
    <property type="entry name" value="HisKA"/>
    <property type="match status" value="1"/>
</dbReference>
<dbReference type="Pfam" id="PF00072">
    <property type="entry name" value="Response_reg"/>
    <property type="match status" value="1"/>
</dbReference>
<dbReference type="NCBIfam" id="TIGR00229">
    <property type="entry name" value="sensory_box"/>
    <property type="match status" value="4"/>
</dbReference>